<keyword evidence="3" id="KW-1185">Reference proteome</keyword>
<gene>
    <name evidence="2" type="ORF">MAMA39_03510</name>
</gene>
<evidence type="ECO:0000313" key="2">
    <source>
        <dbReference type="EMBL" id="CDN40471.1"/>
    </source>
</evidence>
<feature type="transmembrane region" description="Helical" evidence="1">
    <location>
        <begin position="66"/>
        <end position="92"/>
    </location>
</feature>
<feature type="transmembrane region" description="Helical" evidence="1">
    <location>
        <begin position="216"/>
        <end position="240"/>
    </location>
</feature>
<dbReference type="Gene3D" id="1.10.1760.20">
    <property type="match status" value="1"/>
</dbReference>
<accession>A0A292IHR5</accession>
<keyword evidence="1" id="KW-0812">Transmembrane</keyword>
<dbReference type="Pfam" id="PF02686">
    <property type="entry name" value="GatC"/>
    <property type="match status" value="1"/>
</dbReference>
<protein>
    <submittedName>
        <fullName evidence="2">Uncharacterized protein</fullName>
    </submittedName>
</protein>
<feature type="transmembrane region" description="Helical" evidence="1">
    <location>
        <begin position="171"/>
        <end position="196"/>
    </location>
</feature>
<dbReference type="GO" id="GO:0006450">
    <property type="term" value="P:regulation of translational fidelity"/>
    <property type="evidence" value="ECO:0007669"/>
    <property type="project" value="InterPro"/>
</dbReference>
<evidence type="ECO:0000313" key="3">
    <source>
        <dbReference type="Proteomes" id="UP000261764"/>
    </source>
</evidence>
<dbReference type="Proteomes" id="UP000261764">
    <property type="component" value="Chromosome I"/>
</dbReference>
<feature type="transmembrane region" description="Helical" evidence="1">
    <location>
        <begin position="279"/>
        <end position="304"/>
    </location>
</feature>
<keyword evidence="1" id="KW-0472">Membrane</keyword>
<name>A0A292IHR5_9MOLU</name>
<feature type="transmembrane region" description="Helical" evidence="1">
    <location>
        <begin position="104"/>
        <end position="126"/>
    </location>
</feature>
<dbReference type="SUPFAM" id="SSF141000">
    <property type="entry name" value="Glu-tRNAGln amidotransferase C subunit"/>
    <property type="match status" value="1"/>
</dbReference>
<dbReference type="AlphaFoldDB" id="A0A292IHR5"/>
<feature type="transmembrane region" description="Helical" evidence="1">
    <location>
        <begin position="316"/>
        <end position="341"/>
    </location>
</feature>
<feature type="transmembrane region" description="Helical" evidence="1">
    <location>
        <begin position="138"/>
        <end position="159"/>
    </location>
</feature>
<sequence>MNRITLSLQQQSSKMTIDSSLAFITFGILFAMIIVFAFAKKTYFYLIRKKRYYIIPRVSVYGMTNIAMIIAIAVSIIILIMAVTGGLASVLFRAYPGTRVTIEIILIKISGLLFGPIIGVVSGAFIDVLTVALSGGFFHYGYFIAAIITGMLSGLLRVVITFSKISRRNNLFLAIYASVFMAVSAVVVVFLIQRILPIATSTLNFNVPGIPAKINIPVVHFFWGLGAFAVLIIVFVWTMYSVWLYKSKRYNYALTRFNYRKIKHGNHKSSLWLNSRKNWYTSLVSVVVLAASATLILNILFLPIFDAEITGQPYPFWLIFRSIIAAPSLFVIDIIVIYPILLTISPIVKYNYEDELVEELNVPLFNQTWKSLDVETTMISKEQIKNYSRSLLFEPDEKQLHQLEHEFCEILNQFEHVASIDTTGYETFDYPVKMPAGYLREDTVSLPDEVSNILKCAKTFDDKLVKAY</sequence>
<dbReference type="InterPro" id="IPR003837">
    <property type="entry name" value="GatC"/>
</dbReference>
<dbReference type="KEGG" id="mamp:MAMA39_03510"/>
<keyword evidence="1" id="KW-1133">Transmembrane helix</keyword>
<dbReference type="RefSeq" id="WP_343251818.1">
    <property type="nucleotide sequence ID" value="NZ_HG937516.1"/>
</dbReference>
<organism evidence="2 3">
    <name type="scientific">Mycoplasma amphoriforme A39</name>
    <dbReference type="NCBI Taxonomy" id="572419"/>
    <lineage>
        <taxon>Bacteria</taxon>
        <taxon>Bacillati</taxon>
        <taxon>Mycoplasmatota</taxon>
        <taxon>Mollicutes</taxon>
        <taxon>Mycoplasmataceae</taxon>
        <taxon>Mycoplasma</taxon>
    </lineage>
</organism>
<dbReference type="InterPro" id="IPR036113">
    <property type="entry name" value="Asp/Glu-ADT_sf_sub_c"/>
</dbReference>
<feature type="transmembrane region" description="Helical" evidence="1">
    <location>
        <begin position="21"/>
        <end position="39"/>
    </location>
</feature>
<dbReference type="EMBL" id="HG937516">
    <property type="protein sequence ID" value="CDN40471.1"/>
    <property type="molecule type" value="Genomic_DNA"/>
</dbReference>
<proteinExistence type="predicted"/>
<reference evidence="2 3" key="1">
    <citation type="journal article" date="2015" name="Clin. Infect. Dis.">
        <title>Genomic Investigations unmask Mycoplasma amphoriforme, a new respiratory pathogen.</title>
        <authorList>
            <person name="Gillespie S.H."/>
            <person name="Ling C.L."/>
            <person name="Oravcova K."/>
            <person name="Pinheiro M."/>
            <person name="Wells L."/>
            <person name="Bryant J.M."/>
            <person name="McHugh T.D."/>
            <person name="Bebear C."/>
            <person name="Webster D."/>
            <person name="Harris S.R."/>
            <person name="Seth-Smith H.M."/>
            <person name="Thomson N.R."/>
        </authorList>
    </citation>
    <scope>NUCLEOTIDE SEQUENCE [LARGE SCALE GENOMIC DNA]</scope>
    <source>
        <strain evidence="2 3">A39</strain>
    </source>
</reference>
<dbReference type="NCBIfam" id="NF009461">
    <property type="entry name" value="PRK12821.1"/>
    <property type="match status" value="1"/>
</dbReference>
<evidence type="ECO:0000256" key="1">
    <source>
        <dbReference type="SAM" id="Phobius"/>
    </source>
</evidence>